<dbReference type="InterPro" id="IPR005025">
    <property type="entry name" value="FMN_Rdtase-like_dom"/>
</dbReference>
<dbReference type="InterPro" id="IPR029039">
    <property type="entry name" value="Flavoprotein-like_sf"/>
</dbReference>
<dbReference type="PANTHER" id="PTHR30543:SF21">
    <property type="entry name" value="NAD(P)H-DEPENDENT FMN REDUCTASE LOT6"/>
    <property type="match status" value="1"/>
</dbReference>
<comment type="similarity">
    <text evidence="1">Belongs to the azoreductase type 2 family.</text>
</comment>
<name>A0ABT4QH62_9BACL</name>
<dbReference type="Proteomes" id="UP001527882">
    <property type="component" value="Unassembled WGS sequence"/>
</dbReference>
<dbReference type="RefSeq" id="WP_269884724.1">
    <property type="nucleotide sequence ID" value="NZ_JAQAGZ010000022.1"/>
</dbReference>
<accession>A0ABT4QH62</accession>
<sequence>MNILAVSGSLRRASSNSALLGITTAMAPPGMSFTFYEGLGELPHFNPDIDTDDAPAPVAELRSRLRTADAVLICTPEYANGVPGSLKNALDWIVSSGEFMGKPAGVISASPHLLGGEKAHDSLLLTLRMMDAKIPEGATLKIGSIGLKLSKDGVLKDPDTESALRSVLEALAGAVERG</sequence>
<dbReference type="EMBL" id="JAQAGZ010000022">
    <property type="protein sequence ID" value="MCZ8516191.1"/>
    <property type="molecule type" value="Genomic_DNA"/>
</dbReference>
<keyword evidence="4" id="KW-1185">Reference proteome</keyword>
<dbReference type="PANTHER" id="PTHR30543">
    <property type="entry name" value="CHROMATE REDUCTASE"/>
    <property type="match status" value="1"/>
</dbReference>
<reference evidence="3 4" key="1">
    <citation type="submission" date="2022-12" db="EMBL/GenBank/DDBJ databases">
        <title>Draft genome sequence of Paenibacillus sp. dW9.</title>
        <authorList>
            <person name="Choi E.-W."/>
            <person name="Kim D.-U."/>
        </authorList>
    </citation>
    <scope>NUCLEOTIDE SEQUENCE [LARGE SCALE GENOMIC DNA]</scope>
    <source>
        <strain evidence="4">dW9</strain>
    </source>
</reference>
<evidence type="ECO:0000313" key="4">
    <source>
        <dbReference type="Proteomes" id="UP001527882"/>
    </source>
</evidence>
<dbReference type="Gene3D" id="3.40.50.360">
    <property type="match status" value="1"/>
</dbReference>
<dbReference type="SUPFAM" id="SSF52218">
    <property type="entry name" value="Flavoproteins"/>
    <property type="match status" value="1"/>
</dbReference>
<gene>
    <name evidence="3" type="ORF">O9H85_28120</name>
</gene>
<feature type="domain" description="NADPH-dependent FMN reductase-like" evidence="2">
    <location>
        <begin position="1"/>
        <end position="140"/>
    </location>
</feature>
<evidence type="ECO:0000259" key="2">
    <source>
        <dbReference type="Pfam" id="PF03358"/>
    </source>
</evidence>
<proteinExistence type="inferred from homology"/>
<organism evidence="3 4">
    <name type="scientific">Paenibacillus gyeongsangnamensis</name>
    <dbReference type="NCBI Taxonomy" id="3388067"/>
    <lineage>
        <taxon>Bacteria</taxon>
        <taxon>Bacillati</taxon>
        <taxon>Bacillota</taxon>
        <taxon>Bacilli</taxon>
        <taxon>Bacillales</taxon>
        <taxon>Paenibacillaceae</taxon>
        <taxon>Paenibacillus</taxon>
    </lineage>
</organism>
<evidence type="ECO:0000256" key="1">
    <source>
        <dbReference type="ARBA" id="ARBA00009428"/>
    </source>
</evidence>
<evidence type="ECO:0000313" key="3">
    <source>
        <dbReference type="EMBL" id="MCZ8516191.1"/>
    </source>
</evidence>
<dbReference type="Pfam" id="PF03358">
    <property type="entry name" value="FMN_red"/>
    <property type="match status" value="1"/>
</dbReference>
<comment type="caution">
    <text evidence="3">The sequence shown here is derived from an EMBL/GenBank/DDBJ whole genome shotgun (WGS) entry which is preliminary data.</text>
</comment>
<protein>
    <submittedName>
        <fullName evidence="3">NAD(P)H-dependent oxidoreductase</fullName>
    </submittedName>
</protein>
<dbReference type="InterPro" id="IPR050712">
    <property type="entry name" value="NAD(P)H-dep_reductase"/>
</dbReference>